<reference evidence="4 5" key="1">
    <citation type="journal article" date="2015" name="PLoS Pathog.">
        <title>Leptomonas seymouri: Adaptations to the Dixenous Life Cycle Analyzed by Genome Sequencing, Transcriptome Profiling and Co-infection with Leishmania donovani.</title>
        <authorList>
            <person name="Kraeva N."/>
            <person name="Butenko A."/>
            <person name="Hlavacova J."/>
            <person name="Kostygov A."/>
            <person name="Myskova J."/>
            <person name="Grybchuk D."/>
            <person name="Lestinova T."/>
            <person name="Votypka J."/>
            <person name="Volf P."/>
            <person name="Opperdoes F."/>
            <person name="Flegontov P."/>
            <person name="Lukes J."/>
            <person name="Yurchenko V."/>
        </authorList>
    </citation>
    <scope>NUCLEOTIDE SEQUENCE [LARGE SCALE GENOMIC DNA]</scope>
    <source>
        <strain evidence="4 5">ATCC 30220</strain>
    </source>
</reference>
<proteinExistence type="predicted"/>
<evidence type="ECO:0000259" key="3">
    <source>
        <dbReference type="PROSITE" id="PS50086"/>
    </source>
</evidence>
<dbReference type="PANTHER" id="PTHR22957:SF337">
    <property type="entry name" value="TBC1 DOMAIN FAMILY MEMBER 5"/>
    <property type="match status" value="1"/>
</dbReference>
<keyword evidence="1" id="KW-0343">GTPase activation</keyword>
<keyword evidence="5" id="KW-1185">Reference proteome</keyword>
<evidence type="ECO:0000313" key="5">
    <source>
        <dbReference type="Proteomes" id="UP000038009"/>
    </source>
</evidence>
<dbReference type="SMART" id="SM00164">
    <property type="entry name" value="TBC"/>
    <property type="match status" value="1"/>
</dbReference>
<dbReference type="Gene3D" id="1.10.472.80">
    <property type="entry name" value="Ypt/Rab-GAP domain of gyp1p, domain 3"/>
    <property type="match status" value="1"/>
</dbReference>
<name>A0A0N0P848_LEPSE</name>
<feature type="compositionally biased region" description="Low complexity" evidence="2">
    <location>
        <begin position="114"/>
        <end position="129"/>
    </location>
</feature>
<accession>A0A0N0P848</accession>
<dbReference type="GO" id="GO:0005096">
    <property type="term" value="F:GTPase activator activity"/>
    <property type="evidence" value="ECO:0007669"/>
    <property type="project" value="UniProtKB-KW"/>
</dbReference>
<dbReference type="OrthoDB" id="27140at2759"/>
<dbReference type="SUPFAM" id="SSF47923">
    <property type="entry name" value="Ypt/Rab-GAP domain of gyp1p"/>
    <property type="match status" value="2"/>
</dbReference>
<dbReference type="AlphaFoldDB" id="A0A0N0P848"/>
<dbReference type="Pfam" id="PF00566">
    <property type="entry name" value="RabGAP-TBC"/>
    <property type="match status" value="1"/>
</dbReference>
<gene>
    <name evidence="4" type="ORF">ABL78_1833</name>
</gene>
<sequence>MNDLAFFALHSSRNKLEEGLLRDTLDFSKFHDRDGVLYSWRWHFLLGTLPLLSDECDQLVACRSSCEAWVRQWEEAGRRLDQTLRGAPQRKARAVKFDDSSSSGSDTEEGVGQSVSSPSSAAPRTSSATENPLMPAVESSYALQFQADAVRQTVEKDMQRLFWDIPLFQEPQAKDVVSDILLKFCVMEGRDYKQGLHELVAFLYYACHRDKTLVEGLVGTNEALRSNPFFAVFEKAYANLPAAVYALFRRMITEESSGLGLARWYYAESSGQSGVVVACERVQQDLLAQAAPALQHLLDAEYDIQSVVYLVRWLRLLFLRELAFEQLLEVWMVLFCERYVHTAMDGRAYDLDNSVALYFATQLLLHIRVLLSTDSGTALQHLMKYPPVASVGELLYHAVLANADSCLGRLTTAPQMVSAVEAVALPAEVTARQGEVLAEVIKSLEHYWFRDENMGAEELQLVTESYVRSIAQLKKVRDVLLYGVDD</sequence>
<dbReference type="EMBL" id="LJSK01000032">
    <property type="protein sequence ID" value="KPI89097.1"/>
    <property type="molecule type" value="Genomic_DNA"/>
</dbReference>
<feature type="domain" description="Rab-GAP TBC" evidence="3">
    <location>
        <begin position="32"/>
        <end position="338"/>
    </location>
</feature>
<feature type="region of interest" description="Disordered" evidence="2">
    <location>
        <begin position="91"/>
        <end position="131"/>
    </location>
</feature>
<dbReference type="InterPro" id="IPR000195">
    <property type="entry name" value="Rab-GAP-TBC_dom"/>
</dbReference>
<organism evidence="4 5">
    <name type="scientific">Leptomonas seymouri</name>
    <dbReference type="NCBI Taxonomy" id="5684"/>
    <lineage>
        <taxon>Eukaryota</taxon>
        <taxon>Discoba</taxon>
        <taxon>Euglenozoa</taxon>
        <taxon>Kinetoplastea</taxon>
        <taxon>Metakinetoplastina</taxon>
        <taxon>Trypanosomatida</taxon>
        <taxon>Trypanosomatidae</taxon>
        <taxon>Leishmaniinae</taxon>
        <taxon>Leptomonas</taxon>
    </lineage>
</organism>
<dbReference type="InterPro" id="IPR035969">
    <property type="entry name" value="Rab-GAP_TBC_sf"/>
</dbReference>
<evidence type="ECO:0000256" key="1">
    <source>
        <dbReference type="ARBA" id="ARBA00022468"/>
    </source>
</evidence>
<evidence type="ECO:0000313" key="4">
    <source>
        <dbReference type="EMBL" id="KPI89097.1"/>
    </source>
</evidence>
<dbReference type="PANTHER" id="PTHR22957">
    <property type="entry name" value="TBC1 DOMAIN FAMILY MEMBER GTPASE-ACTIVATING PROTEIN"/>
    <property type="match status" value="1"/>
</dbReference>
<protein>
    <recommendedName>
        <fullName evidence="3">Rab-GAP TBC domain-containing protein</fullName>
    </recommendedName>
</protein>
<dbReference type="OMA" id="DFAKPHA"/>
<comment type="caution">
    <text evidence="4">The sequence shown here is derived from an EMBL/GenBank/DDBJ whole genome shotgun (WGS) entry which is preliminary data.</text>
</comment>
<evidence type="ECO:0000256" key="2">
    <source>
        <dbReference type="SAM" id="MobiDB-lite"/>
    </source>
</evidence>
<dbReference type="Gene3D" id="1.10.8.270">
    <property type="entry name" value="putative rabgap domain of human tbc1 domain family member 14 like domains"/>
    <property type="match status" value="1"/>
</dbReference>
<dbReference type="PROSITE" id="PS50086">
    <property type="entry name" value="TBC_RABGAP"/>
    <property type="match status" value="1"/>
</dbReference>
<dbReference type="VEuPathDB" id="TriTrypDB:Lsey_0032_0410"/>
<dbReference type="Proteomes" id="UP000038009">
    <property type="component" value="Unassembled WGS sequence"/>
</dbReference>